<evidence type="ECO:0000313" key="1">
    <source>
        <dbReference type="EMBL" id="KHD25450.1"/>
    </source>
</evidence>
<gene>
    <name evidence="1" type="ORF">NM09_06915</name>
</gene>
<keyword evidence="2" id="KW-1185">Reference proteome</keyword>
<dbReference type="Proteomes" id="UP000030421">
    <property type="component" value="Unassembled WGS sequence"/>
</dbReference>
<dbReference type="EMBL" id="JRWR01000004">
    <property type="protein sequence ID" value="KHD25450.1"/>
    <property type="molecule type" value="Genomic_DNA"/>
</dbReference>
<protein>
    <submittedName>
        <fullName evidence="1">Uncharacterized protein</fullName>
    </submittedName>
</protein>
<sequence length="233" mass="27107">METQLISVNDLGFMRHNRIHANRYRLAHRDKAVDTVAREFHKQLMLVERDLTQWFSLLVNSKSERILRYKSSNGVLKYQEIDFIAENEFGLKFCELKFKERFSEALSERSSGMAQLKETTEAASSMYELNGSLTICIDMSFLYTGKDSEGQNFTSVAALPEYFKRKDACEQIWLDIKEVLAVALREGWCTHERIEEIRELYEVMNNPMSMMPEMHEIPLNNPFAQLQAARAVS</sequence>
<comment type="caution">
    <text evidence="1">The sequence shown here is derived from an EMBL/GenBank/DDBJ whole genome shotgun (WGS) entry which is preliminary data.</text>
</comment>
<organism evidence="1 2">
    <name type="scientific">Vibrio caribbeanicus</name>
    <dbReference type="NCBI Taxonomy" id="701175"/>
    <lineage>
        <taxon>Bacteria</taxon>
        <taxon>Pseudomonadati</taxon>
        <taxon>Pseudomonadota</taxon>
        <taxon>Gammaproteobacteria</taxon>
        <taxon>Vibrionales</taxon>
        <taxon>Vibrionaceae</taxon>
        <taxon>Vibrio</taxon>
    </lineage>
</organism>
<evidence type="ECO:0000313" key="2">
    <source>
        <dbReference type="Proteomes" id="UP000030421"/>
    </source>
</evidence>
<proteinExistence type="predicted"/>
<reference evidence="1" key="1">
    <citation type="submission" date="2014-10" db="EMBL/GenBank/DDBJ databases">
        <title>Genome sequencing of Vibrio caribbeanicus T14.</title>
        <authorList>
            <person name="Chan K.-G."/>
            <person name="Mohamad N.I."/>
        </authorList>
    </citation>
    <scope>NUCLEOTIDE SEQUENCE</scope>
    <source>
        <strain evidence="1">T14</strain>
    </source>
</reference>
<accession>A0ACC4NXV4</accession>
<name>A0ACC4NXV4_9VIBR</name>